<feature type="region of interest" description="Disordered" evidence="1">
    <location>
        <begin position="25"/>
        <end position="83"/>
    </location>
</feature>
<feature type="compositionally biased region" description="Polar residues" evidence="1">
    <location>
        <begin position="167"/>
        <end position="183"/>
    </location>
</feature>
<sequence>MSLIVWSRLNGSVAQPPTTSLAIGRPIHSKSAIPRGRAGIRATSARSKRGSSPSHKAAASATTSQTTTSPTPQDNAVDQEAQLRKAAAAWPSWLPKPSVYAAAELREQREKQQEQDRVAYQNRSRHATQQVEGVFISKDSPQHSSRKQQKDGASNFGFGLFGKRRSFSTLEASATKSESSYQHPQQESPSSLPPSPEPFPAHPITQWFHRKRRGS</sequence>
<feature type="compositionally biased region" description="Pro residues" evidence="1">
    <location>
        <begin position="191"/>
        <end position="201"/>
    </location>
</feature>
<name>A0A316V175_9BASI</name>
<dbReference type="EMBL" id="KZ819662">
    <property type="protein sequence ID" value="PWN30301.1"/>
    <property type="molecule type" value="Genomic_DNA"/>
</dbReference>
<feature type="region of interest" description="Disordered" evidence="1">
    <location>
        <begin position="106"/>
        <end position="215"/>
    </location>
</feature>
<keyword evidence="3" id="KW-1185">Reference proteome</keyword>
<evidence type="ECO:0000313" key="3">
    <source>
        <dbReference type="Proteomes" id="UP000245884"/>
    </source>
</evidence>
<dbReference type="AlphaFoldDB" id="A0A316V175"/>
<organism evidence="2 3">
    <name type="scientific">Jaminaea rosea</name>
    <dbReference type="NCBI Taxonomy" id="1569628"/>
    <lineage>
        <taxon>Eukaryota</taxon>
        <taxon>Fungi</taxon>
        <taxon>Dikarya</taxon>
        <taxon>Basidiomycota</taxon>
        <taxon>Ustilaginomycotina</taxon>
        <taxon>Exobasidiomycetes</taxon>
        <taxon>Microstromatales</taxon>
        <taxon>Microstromatales incertae sedis</taxon>
        <taxon>Jaminaea</taxon>
    </lineage>
</organism>
<protein>
    <submittedName>
        <fullName evidence="2">Uncharacterized protein</fullName>
    </submittedName>
</protein>
<dbReference type="Proteomes" id="UP000245884">
    <property type="component" value="Unassembled WGS sequence"/>
</dbReference>
<reference evidence="2 3" key="1">
    <citation type="journal article" date="2018" name="Mol. Biol. Evol.">
        <title>Broad Genomic Sampling Reveals a Smut Pathogenic Ancestry of the Fungal Clade Ustilaginomycotina.</title>
        <authorList>
            <person name="Kijpornyongpan T."/>
            <person name="Mondo S.J."/>
            <person name="Barry K."/>
            <person name="Sandor L."/>
            <person name="Lee J."/>
            <person name="Lipzen A."/>
            <person name="Pangilinan J."/>
            <person name="LaButti K."/>
            <person name="Hainaut M."/>
            <person name="Henrissat B."/>
            <person name="Grigoriev I.V."/>
            <person name="Spatafora J.W."/>
            <person name="Aime M.C."/>
        </authorList>
    </citation>
    <scope>NUCLEOTIDE SEQUENCE [LARGE SCALE GENOMIC DNA]</scope>
    <source>
        <strain evidence="2 3">MCA 5214</strain>
    </source>
</reference>
<dbReference type="GeneID" id="37026479"/>
<gene>
    <name evidence="2" type="ORF">BDZ90DRAFT_225179</name>
</gene>
<dbReference type="RefSeq" id="XP_025364913.1">
    <property type="nucleotide sequence ID" value="XM_025504656.1"/>
</dbReference>
<evidence type="ECO:0000313" key="2">
    <source>
        <dbReference type="EMBL" id="PWN30301.1"/>
    </source>
</evidence>
<feature type="compositionally biased region" description="Basic and acidic residues" evidence="1">
    <location>
        <begin position="106"/>
        <end position="117"/>
    </location>
</feature>
<accession>A0A316V175</accession>
<feature type="compositionally biased region" description="Low complexity" evidence="1">
    <location>
        <begin position="51"/>
        <end position="72"/>
    </location>
</feature>
<proteinExistence type="predicted"/>
<evidence type="ECO:0000256" key="1">
    <source>
        <dbReference type="SAM" id="MobiDB-lite"/>
    </source>
</evidence>